<evidence type="ECO:0000313" key="1">
    <source>
        <dbReference type="EMBL" id="GAG07980.1"/>
    </source>
</evidence>
<dbReference type="GO" id="GO:0008270">
    <property type="term" value="F:zinc ion binding"/>
    <property type="evidence" value="ECO:0007669"/>
    <property type="project" value="InterPro"/>
</dbReference>
<sequence length="161" mass="18284">MTTDAILDRLDGVRRNGRGWEARCPAHKDQHASLSVSIGDDGRTLLHCHAGCHTDDIVDRLGLQMRDLFPEDNGLAKRNSRAKPVFVQSYDYTDEDGTILFQVRRTASKEFRQRRPDGHGSWIEGKGCMDGVRRVLYRLPELLANPHDIVYIPEGKGEFRP</sequence>
<dbReference type="AlphaFoldDB" id="X0UQP5"/>
<name>X0UQP5_9ZZZZ</name>
<accession>X0UQP5</accession>
<gene>
    <name evidence="1" type="ORF">S01H1_33044</name>
</gene>
<proteinExistence type="predicted"/>
<evidence type="ECO:0008006" key="2">
    <source>
        <dbReference type="Google" id="ProtNLM"/>
    </source>
</evidence>
<protein>
    <recommendedName>
        <fullName evidence="2">Zinc finger CHC2-type domain-containing protein</fullName>
    </recommendedName>
</protein>
<comment type="caution">
    <text evidence="1">The sequence shown here is derived from an EMBL/GenBank/DDBJ whole genome shotgun (WGS) entry which is preliminary data.</text>
</comment>
<dbReference type="SUPFAM" id="SSF57783">
    <property type="entry name" value="Zinc beta-ribbon"/>
    <property type="match status" value="1"/>
</dbReference>
<dbReference type="GO" id="GO:0003677">
    <property type="term" value="F:DNA binding"/>
    <property type="evidence" value="ECO:0007669"/>
    <property type="project" value="InterPro"/>
</dbReference>
<organism evidence="1">
    <name type="scientific">marine sediment metagenome</name>
    <dbReference type="NCBI Taxonomy" id="412755"/>
    <lineage>
        <taxon>unclassified sequences</taxon>
        <taxon>metagenomes</taxon>
        <taxon>ecological metagenomes</taxon>
    </lineage>
</organism>
<dbReference type="EMBL" id="BARS01020497">
    <property type="protein sequence ID" value="GAG07980.1"/>
    <property type="molecule type" value="Genomic_DNA"/>
</dbReference>
<dbReference type="GO" id="GO:0006260">
    <property type="term" value="P:DNA replication"/>
    <property type="evidence" value="ECO:0007669"/>
    <property type="project" value="InterPro"/>
</dbReference>
<reference evidence="1" key="1">
    <citation type="journal article" date="2014" name="Front. Microbiol.">
        <title>High frequency of phylogenetically diverse reductive dehalogenase-homologous genes in deep subseafloor sedimentary metagenomes.</title>
        <authorList>
            <person name="Kawai M."/>
            <person name="Futagami T."/>
            <person name="Toyoda A."/>
            <person name="Takaki Y."/>
            <person name="Nishi S."/>
            <person name="Hori S."/>
            <person name="Arai W."/>
            <person name="Tsubouchi T."/>
            <person name="Morono Y."/>
            <person name="Uchiyama I."/>
            <person name="Ito T."/>
            <person name="Fujiyama A."/>
            <person name="Inagaki F."/>
            <person name="Takami H."/>
        </authorList>
    </citation>
    <scope>NUCLEOTIDE SEQUENCE</scope>
    <source>
        <strain evidence="1">Expedition CK06-06</strain>
    </source>
</reference>
<feature type="non-terminal residue" evidence="1">
    <location>
        <position position="161"/>
    </location>
</feature>
<dbReference type="InterPro" id="IPR036977">
    <property type="entry name" value="DNA_primase_Znf_CHC2"/>
</dbReference>
<dbReference type="Gene3D" id="3.90.580.10">
    <property type="entry name" value="Zinc finger, CHC2-type domain"/>
    <property type="match status" value="1"/>
</dbReference>